<dbReference type="GO" id="GO:0009097">
    <property type="term" value="P:isoleucine biosynthetic process"/>
    <property type="evidence" value="ECO:0007669"/>
    <property type="project" value="TreeGrafter"/>
</dbReference>
<accession>A0A922IB05</accession>
<dbReference type="SUPFAM" id="SSF53686">
    <property type="entry name" value="Tryptophan synthase beta subunit-like PLP-dependent enzymes"/>
    <property type="match status" value="1"/>
</dbReference>
<dbReference type="PANTHER" id="PTHR48078:SF2">
    <property type="entry name" value="CATABOLIC L-SERINE_THREONINE DEHYDRATASE"/>
    <property type="match status" value="1"/>
</dbReference>
<dbReference type="InterPro" id="IPR050147">
    <property type="entry name" value="Ser/Thr_Dehydratase"/>
</dbReference>
<evidence type="ECO:0000313" key="10">
    <source>
        <dbReference type="EMBL" id="KAH9528184.1"/>
    </source>
</evidence>
<reference evidence="10" key="2">
    <citation type="journal article" date="2022" name="Res Sq">
        <title>Comparative Genomics Reveals Insights into the Divergent Evolution of Astigmatic Mites and Household Pest Adaptations.</title>
        <authorList>
            <person name="Xiong Q."/>
            <person name="Wan A.T.-Y."/>
            <person name="Liu X.-Y."/>
            <person name="Fung C.S.-H."/>
            <person name="Xiao X."/>
            <person name="Malainual N."/>
            <person name="Hou J."/>
            <person name="Wang L."/>
            <person name="Wang M."/>
            <person name="Yang K."/>
            <person name="Cui Y."/>
            <person name="Leung E."/>
            <person name="Nong W."/>
            <person name="Shin S.-K."/>
            <person name="Au S."/>
            <person name="Jeong K.Y."/>
            <person name="Chew F.T."/>
            <person name="Hui J."/>
            <person name="Leung T.F."/>
            <person name="Tungtrongchitr A."/>
            <person name="Zhong N."/>
            <person name="Liu Z."/>
            <person name="Tsui S."/>
        </authorList>
    </citation>
    <scope>NUCLEOTIDE SEQUENCE</scope>
    <source>
        <strain evidence="10">Derf</strain>
        <tissue evidence="10">Whole organism</tissue>
    </source>
</reference>
<reference evidence="10" key="1">
    <citation type="submission" date="2013-05" db="EMBL/GenBank/DDBJ databases">
        <authorList>
            <person name="Yim A.K.Y."/>
            <person name="Chan T.F."/>
            <person name="Ji K.M."/>
            <person name="Liu X.Y."/>
            <person name="Zhou J.W."/>
            <person name="Li R.Q."/>
            <person name="Yang K.Y."/>
            <person name="Li J."/>
            <person name="Li M."/>
            <person name="Law P.T.W."/>
            <person name="Wu Y.L."/>
            <person name="Cai Z.L."/>
            <person name="Qin H."/>
            <person name="Bao Y."/>
            <person name="Leung R.K.K."/>
            <person name="Ng P.K.S."/>
            <person name="Zou J."/>
            <person name="Zhong X.J."/>
            <person name="Ran P.X."/>
            <person name="Zhong N.S."/>
            <person name="Liu Z.G."/>
            <person name="Tsui S.K.W."/>
        </authorList>
    </citation>
    <scope>NUCLEOTIDE SEQUENCE</scope>
    <source>
        <strain evidence="10">Derf</strain>
        <tissue evidence="10">Whole organism</tissue>
    </source>
</reference>
<gene>
    <name evidence="10" type="primary">NDUFS2</name>
    <name evidence="10" type="ORF">DERF_002151</name>
</gene>
<dbReference type="GO" id="GO:0003941">
    <property type="term" value="F:L-serine ammonia-lyase activity"/>
    <property type="evidence" value="ECO:0007669"/>
    <property type="project" value="UniProtKB-EC"/>
</dbReference>
<dbReference type="Gene3D" id="3.40.50.1100">
    <property type="match status" value="2"/>
</dbReference>
<dbReference type="PANTHER" id="PTHR48078">
    <property type="entry name" value="THREONINE DEHYDRATASE, MITOCHONDRIAL-RELATED"/>
    <property type="match status" value="1"/>
</dbReference>
<feature type="domain" description="Tryptophan synthase beta chain-like PALP" evidence="9">
    <location>
        <begin position="29"/>
        <end position="294"/>
    </location>
</feature>
<name>A0A922IB05_DERFA</name>
<dbReference type="EC" id="4.3.1.17" evidence="3"/>
<dbReference type="InterPro" id="IPR001926">
    <property type="entry name" value="TrpB-like_PALP"/>
</dbReference>
<protein>
    <recommendedName>
        <fullName evidence="3">L-serine ammonia-lyase</fullName>
        <ecNumber evidence="3">4.3.1.17</ecNumber>
    </recommendedName>
    <alternativeName>
        <fullName evidence="6">L-serine deaminase</fullName>
    </alternativeName>
    <alternativeName>
        <fullName evidence="7">L-threonine dehydratase</fullName>
    </alternativeName>
</protein>
<dbReference type="PROSITE" id="PS00165">
    <property type="entry name" value="DEHYDRATASE_SER_THR"/>
    <property type="match status" value="1"/>
</dbReference>
<comment type="catalytic activity">
    <reaction evidence="8">
        <text>L-serine = pyruvate + NH4(+)</text>
        <dbReference type="Rhea" id="RHEA:19169"/>
        <dbReference type="ChEBI" id="CHEBI:15361"/>
        <dbReference type="ChEBI" id="CHEBI:28938"/>
        <dbReference type="ChEBI" id="CHEBI:33384"/>
        <dbReference type="EC" id="4.3.1.17"/>
    </reaction>
</comment>
<dbReference type="GO" id="GO:0006565">
    <property type="term" value="P:L-serine catabolic process"/>
    <property type="evidence" value="ECO:0007669"/>
    <property type="project" value="TreeGrafter"/>
</dbReference>
<evidence type="ECO:0000256" key="2">
    <source>
        <dbReference type="ARBA" id="ARBA00010869"/>
    </source>
</evidence>
<dbReference type="InterPro" id="IPR000634">
    <property type="entry name" value="Ser/Thr_deHydtase_PyrdxlP-BS"/>
</dbReference>
<evidence type="ECO:0000259" key="9">
    <source>
        <dbReference type="Pfam" id="PF00291"/>
    </source>
</evidence>
<organism evidence="10 11">
    <name type="scientific">Dermatophagoides farinae</name>
    <name type="common">American house dust mite</name>
    <dbReference type="NCBI Taxonomy" id="6954"/>
    <lineage>
        <taxon>Eukaryota</taxon>
        <taxon>Metazoa</taxon>
        <taxon>Ecdysozoa</taxon>
        <taxon>Arthropoda</taxon>
        <taxon>Chelicerata</taxon>
        <taxon>Arachnida</taxon>
        <taxon>Acari</taxon>
        <taxon>Acariformes</taxon>
        <taxon>Sarcoptiformes</taxon>
        <taxon>Astigmata</taxon>
        <taxon>Psoroptidia</taxon>
        <taxon>Analgoidea</taxon>
        <taxon>Pyroglyphidae</taxon>
        <taxon>Dermatophagoidinae</taxon>
        <taxon>Dermatophagoides</taxon>
    </lineage>
</organism>
<proteinExistence type="inferred from homology"/>
<comment type="cofactor">
    <cofactor evidence="1">
        <name>pyridoxal 5'-phosphate</name>
        <dbReference type="ChEBI" id="CHEBI:597326"/>
    </cofactor>
</comment>
<dbReference type="EMBL" id="ASGP02000001">
    <property type="protein sequence ID" value="KAH9528184.1"/>
    <property type="molecule type" value="Genomic_DNA"/>
</dbReference>
<evidence type="ECO:0000256" key="1">
    <source>
        <dbReference type="ARBA" id="ARBA00001933"/>
    </source>
</evidence>
<evidence type="ECO:0000256" key="7">
    <source>
        <dbReference type="ARBA" id="ARBA00042605"/>
    </source>
</evidence>
<evidence type="ECO:0000256" key="8">
    <source>
        <dbReference type="ARBA" id="ARBA00049406"/>
    </source>
</evidence>
<sequence length="366" mass="40616">MNTINIHKLKKMNSPKLSSRQNFNGNIYVRTPLIESVPLRKYCAYRKVYLKMENCQPSGSFKLRGISNLCKYALSAGYTEVVCPSGGNAGLATAYAAMKLKIPCHIIVGQKTPSIICDAVREYGATVERYGIVWEQANQHAIETTIDSKTAFLLYGHSTIVDEIAQDLDGEIPSIIVTCCGGGGLLCGIVQGIRRHGWEKRTKILAMETKGTHSFNLCVKNGGRRTRLNEITSLVSSLAANEVCEKVVEYFRDNQPQILSRLITDVQAAETCVHFANDHRFLIGLACATSIAAVYTGIVERIITKNEDLHESLYDKRDEQEMTDNEGPIVVIVCGGCEISLNHLKEYRDLFDTQKSIENENISINS</sequence>
<dbReference type="InterPro" id="IPR036052">
    <property type="entry name" value="TrpB-like_PALP_sf"/>
</dbReference>
<dbReference type="GO" id="GO:0004794">
    <property type="term" value="F:threonine deaminase activity"/>
    <property type="evidence" value="ECO:0007669"/>
    <property type="project" value="TreeGrafter"/>
</dbReference>
<dbReference type="GO" id="GO:0006567">
    <property type="term" value="P:L-threonine catabolic process"/>
    <property type="evidence" value="ECO:0007669"/>
    <property type="project" value="TreeGrafter"/>
</dbReference>
<dbReference type="AlphaFoldDB" id="A0A922IB05"/>
<dbReference type="Pfam" id="PF00291">
    <property type="entry name" value="PALP"/>
    <property type="match status" value="1"/>
</dbReference>
<evidence type="ECO:0000256" key="4">
    <source>
        <dbReference type="ARBA" id="ARBA00022898"/>
    </source>
</evidence>
<dbReference type="GO" id="GO:0030170">
    <property type="term" value="F:pyridoxal phosphate binding"/>
    <property type="evidence" value="ECO:0007669"/>
    <property type="project" value="InterPro"/>
</dbReference>
<keyword evidence="4" id="KW-0663">Pyridoxal phosphate</keyword>
<evidence type="ECO:0000313" key="11">
    <source>
        <dbReference type="Proteomes" id="UP000790347"/>
    </source>
</evidence>
<keyword evidence="5" id="KW-0456">Lyase</keyword>
<dbReference type="Proteomes" id="UP000790347">
    <property type="component" value="Unassembled WGS sequence"/>
</dbReference>
<evidence type="ECO:0000256" key="6">
    <source>
        <dbReference type="ARBA" id="ARBA00041766"/>
    </source>
</evidence>
<keyword evidence="11" id="KW-1185">Reference proteome</keyword>
<evidence type="ECO:0000256" key="5">
    <source>
        <dbReference type="ARBA" id="ARBA00023239"/>
    </source>
</evidence>
<comment type="similarity">
    <text evidence="2">Belongs to the serine/threonine dehydratase family.</text>
</comment>
<comment type="caution">
    <text evidence="10">The sequence shown here is derived from an EMBL/GenBank/DDBJ whole genome shotgun (WGS) entry which is preliminary data.</text>
</comment>
<evidence type="ECO:0000256" key="3">
    <source>
        <dbReference type="ARBA" id="ARBA00012093"/>
    </source>
</evidence>